<dbReference type="EMBL" id="AQPW01000001">
    <property type="protein sequence ID" value="EON34750.1"/>
    <property type="molecule type" value="Genomic_DNA"/>
</dbReference>
<evidence type="ECO:0000256" key="1">
    <source>
        <dbReference type="SAM" id="MobiDB-lite"/>
    </source>
</evidence>
<feature type="region of interest" description="Disordered" evidence="1">
    <location>
        <begin position="1"/>
        <end position="26"/>
    </location>
</feature>
<evidence type="ECO:0000259" key="2">
    <source>
        <dbReference type="Pfam" id="PF01796"/>
    </source>
</evidence>
<dbReference type="Pfam" id="PF01796">
    <property type="entry name" value="OB_ChsH2_C"/>
    <property type="match status" value="2"/>
</dbReference>
<dbReference type="Gene3D" id="6.10.30.10">
    <property type="match status" value="2"/>
</dbReference>
<evidence type="ECO:0000313" key="3">
    <source>
        <dbReference type="EMBL" id="EON34750.1"/>
    </source>
</evidence>
<dbReference type="AlphaFoldDB" id="R7YFF4"/>
<accession>R7YFF4</accession>
<protein>
    <submittedName>
        <fullName evidence="3">Putative nucleic-acid-binding protein containing a Zn-ribbon</fullName>
    </submittedName>
</protein>
<dbReference type="RefSeq" id="WP_010840649.1">
    <property type="nucleotide sequence ID" value="NZ_AQPW01000001.1"/>
</dbReference>
<dbReference type="InterPro" id="IPR052513">
    <property type="entry name" value="Thioester_dehydratase-like"/>
</dbReference>
<sequence length="348" mass="36859">MSVTSPAAPNPDTPHPVAEVPEPKSPILTAPLTNSFDYTRSLGPVLSQFALALRDGRMIGSKGSDGKVSVPPVEFDPVTGAQSAEFVEVSTVGTVTTWTWNPEPTPGQPLDTPFAWALIRLDGADTTLLHAVSADSPDALATGLRVHAVFGAARIGRIDDIAYFAPGEEPATAPANTAEAPQGAETGLVVIPTPVSTEITHSANEEESVYLEGLKAGKLIGTRIGSGVDAGRVYFPPRGVSPADGSPASERVELGHTGIVTTFCIVNVPFQGQRIKPPYVAAYVLLDGADIPFLHLILDCEASEVRMGMRVKAVWLPEDEWEYSIGNISHFAPTGEPDAEYDTYRAHL</sequence>
<dbReference type="InterPro" id="IPR002878">
    <property type="entry name" value="ChsH2_C"/>
</dbReference>
<name>R7YFF4_9ACTN</name>
<evidence type="ECO:0000313" key="4">
    <source>
        <dbReference type="Proteomes" id="UP000013569"/>
    </source>
</evidence>
<feature type="domain" description="ChsH2 C-terminal OB-fold" evidence="2">
    <location>
        <begin position="252"/>
        <end position="315"/>
    </location>
</feature>
<comment type="caution">
    <text evidence="3">The sequence shown here is derived from an EMBL/GenBank/DDBJ whole genome shotgun (WGS) entry which is preliminary data.</text>
</comment>
<dbReference type="PANTHER" id="PTHR34075:SF5">
    <property type="entry name" value="BLR3430 PROTEIN"/>
    <property type="match status" value="1"/>
</dbReference>
<dbReference type="SUPFAM" id="SSF50249">
    <property type="entry name" value="Nucleic acid-binding proteins"/>
    <property type="match status" value="2"/>
</dbReference>
<dbReference type="PANTHER" id="PTHR34075">
    <property type="entry name" value="BLR3430 PROTEIN"/>
    <property type="match status" value="1"/>
</dbReference>
<dbReference type="OrthoDB" id="5124195at2"/>
<dbReference type="InterPro" id="IPR012340">
    <property type="entry name" value="NA-bd_OB-fold"/>
</dbReference>
<dbReference type="Proteomes" id="UP000013569">
    <property type="component" value="Unassembled WGS sequence"/>
</dbReference>
<dbReference type="PATRIC" id="fig|1316928.3.peg.165"/>
<gene>
    <name evidence="3" type="ORF">GTC6_00805</name>
</gene>
<reference evidence="3 4" key="1">
    <citation type="journal article" date="2013" name="Genome Announc.">
        <title>Draft Genome Sequence of a Benzothiophene-Desulfurizing Bacterium, Gordona terrae Strain C-6.</title>
        <authorList>
            <person name="Wang W."/>
            <person name="Ma T."/>
            <person name="Ren Y."/>
            <person name="Li G."/>
        </authorList>
    </citation>
    <scope>NUCLEOTIDE SEQUENCE [LARGE SCALE GENOMIC DNA]</scope>
    <source>
        <strain evidence="3 4">C-6</strain>
    </source>
</reference>
<proteinExistence type="predicted"/>
<organism evidence="3 4">
    <name type="scientific">Gordonia terrae C-6</name>
    <dbReference type="NCBI Taxonomy" id="1316928"/>
    <lineage>
        <taxon>Bacteria</taxon>
        <taxon>Bacillati</taxon>
        <taxon>Actinomycetota</taxon>
        <taxon>Actinomycetes</taxon>
        <taxon>Mycobacteriales</taxon>
        <taxon>Gordoniaceae</taxon>
        <taxon>Gordonia</taxon>
    </lineage>
</organism>
<feature type="domain" description="ChsH2 C-terminal OB-fold" evidence="2">
    <location>
        <begin position="87"/>
        <end position="150"/>
    </location>
</feature>